<protein>
    <submittedName>
        <fullName evidence="6">Uncharacterized protein</fullName>
    </submittedName>
</protein>
<keyword evidence="2" id="KW-0805">Transcription regulation</keyword>
<reference evidence="6" key="1">
    <citation type="submission" date="2018-07" db="EMBL/GenBank/DDBJ databases">
        <authorList>
            <person name="Quirk P.G."/>
            <person name="Krulwich T.A."/>
        </authorList>
    </citation>
    <scope>NUCLEOTIDE SEQUENCE</scope>
    <source>
        <strain evidence="6">Anand</strain>
    </source>
</reference>
<keyword evidence="4" id="KW-0539">Nucleus</keyword>
<name>A0A3B0MIZ3_THEAN</name>
<dbReference type="GO" id="GO:0016592">
    <property type="term" value="C:mediator complex"/>
    <property type="evidence" value="ECO:0007669"/>
    <property type="project" value="InterPro"/>
</dbReference>
<organism evidence="6">
    <name type="scientific">Theileria annulata</name>
    <dbReference type="NCBI Taxonomy" id="5874"/>
    <lineage>
        <taxon>Eukaryota</taxon>
        <taxon>Sar</taxon>
        <taxon>Alveolata</taxon>
        <taxon>Apicomplexa</taxon>
        <taxon>Aconoidasida</taxon>
        <taxon>Piroplasmida</taxon>
        <taxon>Theileriidae</taxon>
        <taxon>Theileria</taxon>
    </lineage>
</organism>
<proteinExistence type="predicted"/>
<dbReference type="VEuPathDB" id="PiroplasmaDB:TA21090"/>
<evidence type="ECO:0000256" key="4">
    <source>
        <dbReference type="ARBA" id="ARBA00023242"/>
    </source>
</evidence>
<dbReference type="EMBL" id="UIVS01000001">
    <property type="protein sequence ID" value="SVP89694.1"/>
    <property type="molecule type" value="Genomic_DNA"/>
</dbReference>
<evidence type="ECO:0000256" key="2">
    <source>
        <dbReference type="ARBA" id="ARBA00023015"/>
    </source>
</evidence>
<keyword evidence="3" id="KW-0804">Transcription</keyword>
<evidence type="ECO:0000313" key="5">
    <source>
        <dbReference type="EMBL" id="SVP88534.1"/>
    </source>
</evidence>
<sequence length="147" mass="16884">MPSLSYFICCGLQYLLQNTLYTYAEIISTLDQEFSKELNDELSNLGMKSQVSDPDSNATPDKNLDSKINNMDDFIEERVERLYVLDEQIQSHIDLLPDSSITRDEINSTISALDSECEKSANELGRLFTEYDKIYNKLKDTINLNYS</sequence>
<gene>
    <name evidence="5" type="ORF">TAT_000039500</name>
    <name evidence="6" type="ORF">TAV_000039100</name>
</gene>
<dbReference type="InterPro" id="IPR037212">
    <property type="entry name" value="Med7/Med21-like"/>
</dbReference>
<evidence type="ECO:0000313" key="6">
    <source>
        <dbReference type="EMBL" id="SVP89694.1"/>
    </source>
</evidence>
<accession>A0A3B0MIZ3</accession>
<dbReference type="AlphaFoldDB" id="A0A3B0MIZ3"/>
<dbReference type="SUPFAM" id="SSF140718">
    <property type="entry name" value="Mediator hinge subcomplex-like"/>
    <property type="match status" value="1"/>
</dbReference>
<dbReference type="EMBL" id="UIVT01000001">
    <property type="protein sequence ID" value="SVP88534.1"/>
    <property type="molecule type" value="Genomic_DNA"/>
</dbReference>
<evidence type="ECO:0000256" key="3">
    <source>
        <dbReference type="ARBA" id="ARBA00023163"/>
    </source>
</evidence>
<comment type="subcellular location">
    <subcellularLocation>
        <location evidence="1">Nucleus</location>
    </subcellularLocation>
</comment>
<evidence type="ECO:0000256" key="1">
    <source>
        <dbReference type="ARBA" id="ARBA00004123"/>
    </source>
</evidence>
<dbReference type="Gene3D" id="6.10.280.10">
    <property type="entry name" value="Mediator complex, subunit Med21"/>
    <property type="match status" value="1"/>
</dbReference>